<protein>
    <submittedName>
        <fullName evidence="1">Transposon Ty3-I Gag-Pol polyprotein</fullName>
    </submittedName>
</protein>
<proteinExistence type="predicted"/>
<evidence type="ECO:0000313" key="1">
    <source>
        <dbReference type="EMBL" id="GEU38684.1"/>
    </source>
</evidence>
<dbReference type="AlphaFoldDB" id="A0A6L2JSU5"/>
<dbReference type="PANTHER" id="PTHR35046">
    <property type="entry name" value="ZINC KNUCKLE (CCHC-TYPE) FAMILY PROTEIN"/>
    <property type="match status" value="1"/>
</dbReference>
<dbReference type="EMBL" id="BKCJ010001082">
    <property type="protein sequence ID" value="GEU38684.1"/>
    <property type="molecule type" value="Genomic_DNA"/>
</dbReference>
<reference evidence="1" key="1">
    <citation type="journal article" date="2019" name="Sci. Rep.">
        <title>Draft genome of Tanacetum cinerariifolium, the natural source of mosquito coil.</title>
        <authorList>
            <person name="Yamashiro T."/>
            <person name="Shiraishi A."/>
            <person name="Satake H."/>
            <person name="Nakayama K."/>
        </authorList>
    </citation>
    <scope>NUCLEOTIDE SEQUENCE</scope>
</reference>
<gene>
    <name evidence="1" type="ORF">Tci_010662</name>
</gene>
<accession>A0A6L2JSU5</accession>
<sequence>MKIYPIEGYQVSRVPMTIGKSHKVKAVCIVDDTDECRILIGRPWRCDVNGKYDVKQNFYLFLWEGRRIAMVSPKVTPQLPKPKVKVKDKIIKTEVVENHIEKILDLQSYKQHDDNISTLSFGTTNKVGTLKTCEEILGFNDDEDVKGFNCKLKMEFKCVHDLNVRDLDYGLILRMIMKNQIKFSMANKEAIFITTEKLRVTDKEHITRCFRSWVDHWEYGRRVKKYKGFRVDVKRKSTRDKVHHEKVFDVDESLDIENSRASSFQVKGIHADETKVNAIRDWSSPKTLSEELYANDEDFDNIWIKLETKQRQGLYMPLPIPKYPWVDILMDFMLGLPRTQQGVDSMFVVVDRLLSNPKSHIFVTEDCDDGSRPEEQHLVVPCSDEEIVKFPTQHVTTEISGEDGLNIIKEDFSNDLDGQHLENKEMGNAKDMINKLAEEYMDHIDRGKRNNEITGGRQVECLGGKTDIVPLSYHVVDDFEIQFRKEELCLVIGSRFGVEYSVNYNNEDDPIPFRLRVFSSAIDGLEDRGKVPDWVLRLVNDRGDWDMLGTKLERFLWRDELEN</sequence>
<dbReference type="PANTHER" id="PTHR35046:SF18">
    <property type="entry name" value="RNA-DIRECTED DNA POLYMERASE"/>
    <property type="match status" value="1"/>
</dbReference>
<organism evidence="1">
    <name type="scientific">Tanacetum cinerariifolium</name>
    <name type="common">Dalmatian daisy</name>
    <name type="synonym">Chrysanthemum cinerariifolium</name>
    <dbReference type="NCBI Taxonomy" id="118510"/>
    <lineage>
        <taxon>Eukaryota</taxon>
        <taxon>Viridiplantae</taxon>
        <taxon>Streptophyta</taxon>
        <taxon>Embryophyta</taxon>
        <taxon>Tracheophyta</taxon>
        <taxon>Spermatophyta</taxon>
        <taxon>Magnoliopsida</taxon>
        <taxon>eudicotyledons</taxon>
        <taxon>Gunneridae</taxon>
        <taxon>Pentapetalae</taxon>
        <taxon>asterids</taxon>
        <taxon>campanulids</taxon>
        <taxon>Asterales</taxon>
        <taxon>Asteraceae</taxon>
        <taxon>Asteroideae</taxon>
        <taxon>Anthemideae</taxon>
        <taxon>Anthemidinae</taxon>
        <taxon>Tanacetum</taxon>
    </lineage>
</organism>
<name>A0A6L2JSU5_TANCI</name>
<comment type="caution">
    <text evidence="1">The sequence shown here is derived from an EMBL/GenBank/DDBJ whole genome shotgun (WGS) entry which is preliminary data.</text>
</comment>